<evidence type="ECO:0000313" key="3">
    <source>
        <dbReference type="EMBL" id="OQP38679.1"/>
    </source>
</evidence>
<dbReference type="EMBL" id="LVXG01000082">
    <property type="protein sequence ID" value="OQP38679.1"/>
    <property type="molecule type" value="Genomic_DNA"/>
</dbReference>
<feature type="chain" id="PRO_5010705911" description="Bacteroidetes PKD-like domain-containing protein" evidence="1">
    <location>
        <begin position="27"/>
        <end position="567"/>
    </location>
</feature>
<dbReference type="Proteomes" id="UP000192610">
    <property type="component" value="Unassembled WGS sequence"/>
</dbReference>
<dbReference type="STRING" id="354355.SAMN05660816_02733"/>
<reference evidence="4" key="1">
    <citation type="submission" date="2016-04" db="EMBL/GenBank/DDBJ databases">
        <authorList>
            <person name="Chen L."/>
            <person name="Zhuang W."/>
            <person name="Wang G."/>
        </authorList>
    </citation>
    <scope>NUCLEOTIDE SEQUENCE [LARGE SCALE GENOMIC DNA]</scope>
    <source>
        <strain evidence="4">17621</strain>
    </source>
</reference>
<evidence type="ECO:0000313" key="4">
    <source>
        <dbReference type="Proteomes" id="UP000192610"/>
    </source>
</evidence>
<gene>
    <name evidence="3" type="ORF">A4H97_18345</name>
</gene>
<dbReference type="SUPFAM" id="SSF48726">
    <property type="entry name" value="Immunoglobulin"/>
    <property type="match status" value="1"/>
</dbReference>
<dbReference type="OrthoDB" id="975810at2"/>
<keyword evidence="4" id="KW-1185">Reference proteome</keyword>
<dbReference type="RefSeq" id="WP_081204685.1">
    <property type="nucleotide sequence ID" value="NZ_FOCZ01000004.1"/>
</dbReference>
<name>A0A1V9DY02_9BACT</name>
<dbReference type="Pfam" id="PF16820">
    <property type="entry name" value="PKD_3"/>
    <property type="match status" value="1"/>
</dbReference>
<accession>A0A1V9DY02</accession>
<protein>
    <recommendedName>
        <fullName evidence="2">Bacteroidetes PKD-like domain-containing protein</fullName>
    </recommendedName>
</protein>
<feature type="signal peptide" evidence="1">
    <location>
        <begin position="1"/>
        <end position="26"/>
    </location>
</feature>
<dbReference type="InterPro" id="IPR036179">
    <property type="entry name" value="Ig-like_dom_sf"/>
</dbReference>
<dbReference type="AlphaFoldDB" id="A0A1V9DY02"/>
<comment type="caution">
    <text evidence="3">The sequence shown here is derived from an EMBL/GenBank/DDBJ whole genome shotgun (WGS) entry which is preliminary data.</text>
</comment>
<sequence length="567" mass="61785">MKSITTWKWIMPAVLLIHLASCSKHKDDSVAPGTPAVEFNNTVSGEYKVKIGKEITLSAKVTDAVNPVYAWKLNGKIISNNIDCKFTGTEPGENFVTFRVDAENGSMEQQVKLTVVSKLPPQIDMPANLVAYSGKDNRLTATVHYADGAQYAWRLNGVVVSSDSVFVYKPTVTGSNILSLKVWNEDGEDLKSFGLNVLPPPPPGLFFDDGHFRLSTDNSIKRLSVPLGDTLIMAPVLSQIPAPVTLQWAVDGVVQNGTSGEYFQFIPAAKGTYLITATVAGITAKVTVECVAPRGTYFRAANGGSQRIATKSFEFIPAPGQFTDYPDWSTADMARDNIQRSLDGHATEFIALLGAYGGYFITGFDHSVNNVKDNADLSIVGNEFLHWSEPGIVWVSQDENGNGLPDDTWYELKGSESTIPDHPHPETRTRYAITYYKPSGPNQDVMWTDNFGGTGSIDYNQYHSQPYYFPMFINADAYTLTGTCLKSTMAIGALETSEGYAWGYVDNVGDGSRKNFDIDDAIRADGTPANLKYVDFVKVHTAMTGKGAAVGELSTEAGAPYDLNLIK</sequence>
<keyword evidence="1" id="KW-0732">Signal</keyword>
<organism evidence="3 4">
    <name type="scientific">Niastella yeongjuensis</name>
    <dbReference type="NCBI Taxonomy" id="354355"/>
    <lineage>
        <taxon>Bacteria</taxon>
        <taxon>Pseudomonadati</taxon>
        <taxon>Bacteroidota</taxon>
        <taxon>Chitinophagia</taxon>
        <taxon>Chitinophagales</taxon>
        <taxon>Chitinophagaceae</taxon>
        <taxon>Niastella</taxon>
    </lineage>
</organism>
<dbReference type="InterPro" id="IPR041696">
    <property type="entry name" value="PKD_3"/>
</dbReference>
<feature type="domain" description="Bacteroidetes PKD-like" evidence="2">
    <location>
        <begin position="44"/>
        <end position="101"/>
    </location>
</feature>
<proteinExistence type="predicted"/>
<evidence type="ECO:0000259" key="2">
    <source>
        <dbReference type="Pfam" id="PF16820"/>
    </source>
</evidence>
<evidence type="ECO:0000256" key="1">
    <source>
        <dbReference type="SAM" id="SignalP"/>
    </source>
</evidence>